<dbReference type="GO" id="GO:0046872">
    <property type="term" value="F:metal ion binding"/>
    <property type="evidence" value="ECO:0007669"/>
    <property type="project" value="UniProtKB-KW"/>
</dbReference>
<evidence type="ECO:0000256" key="2">
    <source>
        <dbReference type="ARBA" id="ARBA00004173"/>
    </source>
</evidence>
<dbReference type="InterPro" id="IPR033756">
    <property type="entry name" value="YlxH/NBP35"/>
</dbReference>
<name>A0A540LM69_MALBA</name>
<keyword evidence="7" id="KW-0809">Transit peptide</keyword>
<keyword evidence="10" id="KW-0496">Mitochondrion</keyword>
<organism evidence="13 14">
    <name type="scientific">Malus baccata</name>
    <name type="common">Siberian crab apple</name>
    <name type="synonym">Pyrus baccata</name>
    <dbReference type="NCBI Taxonomy" id="106549"/>
    <lineage>
        <taxon>Eukaryota</taxon>
        <taxon>Viridiplantae</taxon>
        <taxon>Streptophyta</taxon>
        <taxon>Embryophyta</taxon>
        <taxon>Tracheophyta</taxon>
        <taxon>Spermatophyta</taxon>
        <taxon>Magnoliopsida</taxon>
        <taxon>eudicotyledons</taxon>
        <taxon>Gunneridae</taxon>
        <taxon>Pentapetalae</taxon>
        <taxon>rosids</taxon>
        <taxon>fabids</taxon>
        <taxon>Rosales</taxon>
        <taxon>Rosaceae</taxon>
        <taxon>Amygdaloideae</taxon>
        <taxon>Maleae</taxon>
        <taxon>Malus</taxon>
    </lineage>
</organism>
<dbReference type="GO" id="GO:0005759">
    <property type="term" value="C:mitochondrial matrix"/>
    <property type="evidence" value="ECO:0007669"/>
    <property type="project" value="UniProtKB-ARBA"/>
</dbReference>
<keyword evidence="8" id="KW-0408">Iron</keyword>
<accession>A0A540LM69</accession>
<evidence type="ECO:0000256" key="3">
    <source>
        <dbReference type="ARBA" id="ARBA00022485"/>
    </source>
</evidence>
<reference evidence="13 14" key="1">
    <citation type="journal article" date="2019" name="G3 (Bethesda)">
        <title>Sequencing of a Wild Apple (Malus baccata) Genome Unravels the Differences Between Cultivated and Wild Apple Species Regarding Disease Resistance and Cold Tolerance.</title>
        <authorList>
            <person name="Chen X."/>
        </authorList>
    </citation>
    <scope>NUCLEOTIDE SEQUENCE [LARGE SCALE GENOMIC DNA]</scope>
    <source>
        <strain evidence="14">cv. Shandingzi</strain>
        <tissue evidence="13">Leaves</tissue>
    </source>
</reference>
<comment type="caution">
    <text evidence="13">The sequence shown here is derived from an EMBL/GenBank/DDBJ whole genome shotgun (WGS) entry which is preliminary data.</text>
</comment>
<evidence type="ECO:0000256" key="9">
    <source>
        <dbReference type="ARBA" id="ARBA00023014"/>
    </source>
</evidence>
<dbReference type="InterPro" id="IPR044304">
    <property type="entry name" value="NUBPL-like"/>
</dbReference>
<comment type="cofactor">
    <cofactor evidence="1">
        <name>[4Fe-4S] cluster</name>
        <dbReference type="ChEBI" id="CHEBI:49883"/>
    </cofactor>
</comment>
<keyword evidence="6" id="KW-0067">ATP-binding</keyword>
<evidence type="ECO:0000256" key="1">
    <source>
        <dbReference type="ARBA" id="ARBA00001966"/>
    </source>
</evidence>
<gene>
    <name evidence="13" type="ORF">C1H46_027098</name>
</gene>
<dbReference type="GO" id="GO:0005524">
    <property type="term" value="F:ATP binding"/>
    <property type="evidence" value="ECO:0007669"/>
    <property type="project" value="UniProtKB-KW"/>
</dbReference>
<dbReference type="PANTHER" id="PTHR42961">
    <property type="entry name" value="IRON-SULFUR PROTEIN NUBPL"/>
    <property type="match status" value="1"/>
</dbReference>
<dbReference type="GO" id="GO:0032981">
    <property type="term" value="P:mitochondrial respiratory chain complex I assembly"/>
    <property type="evidence" value="ECO:0007669"/>
    <property type="project" value="TreeGrafter"/>
</dbReference>
<evidence type="ECO:0000313" key="14">
    <source>
        <dbReference type="Proteomes" id="UP000315295"/>
    </source>
</evidence>
<evidence type="ECO:0000256" key="7">
    <source>
        <dbReference type="ARBA" id="ARBA00022946"/>
    </source>
</evidence>
<dbReference type="STRING" id="106549.A0A540LM69"/>
<evidence type="ECO:0000256" key="12">
    <source>
        <dbReference type="ARBA" id="ARBA00081370"/>
    </source>
</evidence>
<dbReference type="FunFam" id="3.40.50.300:FF:000709">
    <property type="entry name" value="Iron-sulfur protein NUBPL isoform X1"/>
    <property type="match status" value="1"/>
</dbReference>
<keyword evidence="4" id="KW-0479">Metal-binding</keyword>
<evidence type="ECO:0000256" key="11">
    <source>
        <dbReference type="ARBA" id="ARBA00024036"/>
    </source>
</evidence>
<dbReference type="Proteomes" id="UP000315295">
    <property type="component" value="Unassembled WGS sequence"/>
</dbReference>
<comment type="subcellular location">
    <subcellularLocation>
        <location evidence="2">Mitochondrion</location>
    </subcellularLocation>
</comment>
<dbReference type="SUPFAM" id="SSF52540">
    <property type="entry name" value="P-loop containing nucleoside triphosphate hydrolases"/>
    <property type="match status" value="1"/>
</dbReference>
<dbReference type="GO" id="GO:0140663">
    <property type="term" value="F:ATP-dependent FeS chaperone activity"/>
    <property type="evidence" value="ECO:0007669"/>
    <property type="project" value="InterPro"/>
</dbReference>
<dbReference type="InterPro" id="IPR027417">
    <property type="entry name" value="P-loop_NTPase"/>
</dbReference>
<keyword evidence="3" id="KW-0004">4Fe-4S</keyword>
<sequence length="305" mass="32902">MGLLDHPLTPSRSLELMKGLLKSFTRVGGGVRGYSVARKDLRIEGVKHAIAVASGKGGVGKSTTAVNLAVALANKCQMKVGLLDADIYGPNVPIMMKLDRKPEVTEDKKMIPIESYGVKCMSMGLLVDKDAPLVWRGPMVSSALEKMTRGADWGNLDILVVDMPPGTGDAHITVSQRLQLSGALIVSTPQDVALMDARRGINMFSKVEVPILGIVENMSYFKCPHCAECSFIFGKGGSRKTATEMDLEFVGEIPLEMGIRKGSDNGVPIVISAPDSDVSKAYVDVAWKVVERLSKEEQSRPQICL</sequence>
<dbReference type="Gene3D" id="3.40.50.300">
    <property type="entry name" value="P-loop containing nucleotide triphosphate hydrolases"/>
    <property type="match status" value="1"/>
</dbReference>
<dbReference type="PANTHER" id="PTHR42961:SF2">
    <property type="entry name" value="IRON-SULFUR PROTEIN NUBPL"/>
    <property type="match status" value="1"/>
</dbReference>
<dbReference type="EMBL" id="VIEB01000538">
    <property type="protein sequence ID" value="TQD87362.1"/>
    <property type="molecule type" value="Genomic_DNA"/>
</dbReference>
<evidence type="ECO:0000313" key="13">
    <source>
        <dbReference type="EMBL" id="TQD87362.1"/>
    </source>
</evidence>
<proteinExistence type="inferred from homology"/>
<dbReference type="GO" id="GO:0051539">
    <property type="term" value="F:4 iron, 4 sulfur cluster binding"/>
    <property type="evidence" value="ECO:0007669"/>
    <property type="project" value="UniProtKB-KW"/>
</dbReference>
<evidence type="ECO:0000256" key="5">
    <source>
        <dbReference type="ARBA" id="ARBA00022741"/>
    </source>
</evidence>
<comment type="similarity">
    <text evidence="11">Belongs to the Mrp/NBP35 ATP-binding proteins family.</text>
</comment>
<dbReference type="InterPro" id="IPR019591">
    <property type="entry name" value="Mrp/NBP35_ATP-bd"/>
</dbReference>
<dbReference type="HAMAP" id="MF_02040">
    <property type="entry name" value="Mrp_NBP35"/>
    <property type="match status" value="1"/>
</dbReference>
<keyword evidence="14" id="KW-1185">Reference proteome</keyword>
<evidence type="ECO:0000256" key="10">
    <source>
        <dbReference type="ARBA" id="ARBA00023128"/>
    </source>
</evidence>
<evidence type="ECO:0000256" key="6">
    <source>
        <dbReference type="ARBA" id="ARBA00022840"/>
    </source>
</evidence>
<evidence type="ECO:0000256" key="4">
    <source>
        <dbReference type="ARBA" id="ARBA00022723"/>
    </source>
</evidence>
<dbReference type="CDD" id="cd02037">
    <property type="entry name" value="Mrp_NBP35"/>
    <property type="match status" value="1"/>
</dbReference>
<keyword evidence="5" id="KW-0547">Nucleotide-binding</keyword>
<evidence type="ECO:0000256" key="8">
    <source>
        <dbReference type="ARBA" id="ARBA00023004"/>
    </source>
</evidence>
<dbReference type="GO" id="GO:0016226">
    <property type="term" value="P:iron-sulfur cluster assembly"/>
    <property type="evidence" value="ECO:0007669"/>
    <property type="project" value="InterPro"/>
</dbReference>
<keyword evidence="9" id="KW-0411">Iron-sulfur</keyword>
<dbReference type="AlphaFoldDB" id="A0A540LM69"/>
<dbReference type="Pfam" id="PF10609">
    <property type="entry name" value="ParA"/>
    <property type="match status" value="1"/>
</dbReference>
<protein>
    <recommendedName>
        <fullName evidence="12">Nucleotide-binding protein-like</fullName>
    </recommendedName>
</protein>